<dbReference type="Proteomes" id="UP000001572">
    <property type="component" value="Chromosome"/>
</dbReference>
<dbReference type="PANTHER" id="PTHR43027:SF2">
    <property type="entry name" value="TRANSPORT PERMEASE PROTEIN"/>
    <property type="match status" value="1"/>
</dbReference>
<dbReference type="InterPro" id="IPR013525">
    <property type="entry name" value="ABC2_TM"/>
</dbReference>
<keyword evidence="8" id="KW-1185">Reference proteome</keyword>
<dbReference type="InterPro" id="IPR052902">
    <property type="entry name" value="ABC-2_transporter"/>
</dbReference>
<evidence type="ECO:0000256" key="3">
    <source>
        <dbReference type="ARBA" id="ARBA00022989"/>
    </source>
</evidence>
<evidence type="ECO:0000256" key="1">
    <source>
        <dbReference type="ARBA" id="ARBA00004141"/>
    </source>
</evidence>
<dbReference type="EMBL" id="CP000724">
    <property type="protein sequence ID" value="ABR50738.1"/>
    <property type="molecule type" value="Genomic_DNA"/>
</dbReference>
<gene>
    <name evidence="7" type="ordered locus">Amet_4668</name>
</gene>
<dbReference type="Pfam" id="PF12698">
    <property type="entry name" value="ABC2_membrane_3"/>
    <property type="match status" value="1"/>
</dbReference>
<dbReference type="PANTHER" id="PTHR43027">
    <property type="entry name" value="DOXORUBICIN RESISTANCE ABC TRANSPORTER PERMEASE PROTEIN DRRC-RELATED"/>
    <property type="match status" value="1"/>
</dbReference>
<keyword evidence="2 5" id="KW-0812">Transmembrane</keyword>
<dbReference type="RefSeq" id="WP_012065626.1">
    <property type="nucleotide sequence ID" value="NC_009633.1"/>
</dbReference>
<feature type="transmembrane region" description="Helical" evidence="5">
    <location>
        <begin position="20"/>
        <end position="39"/>
    </location>
</feature>
<evidence type="ECO:0000256" key="5">
    <source>
        <dbReference type="SAM" id="Phobius"/>
    </source>
</evidence>
<feature type="domain" description="ABC-2 type transporter transmembrane" evidence="6">
    <location>
        <begin position="46"/>
        <end position="321"/>
    </location>
</feature>
<dbReference type="HOGENOM" id="CLU_066869_0_0_9"/>
<feature type="transmembrane region" description="Helical" evidence="5">
    <location>
        <begin position="304"/>
        <end position="322"/>
    </location>
</feature>
<dbReference type="GO" id="GO:0016020">
    <property type="term" value="C:membrane"/>
    <property type="evidence" value="ECO:0007669"/>
    <property type="project" value="UniProtKB-SubCell"/>
</dbReference>
<dbReference type="AlphaFoldDB" id="A6TX20"/>
<feature type="transmembrane region" description="Helical" evidence="5">
    <location>
        <begin position="189"/>
        <end position="212"/>
    </location>
</feature>
<evidence type="ECO:0000259" key="6">
    <source>
        <dbReference type="Pfam" id="PF12698"/>
    </source>
</evidence>
<dbReference type="GO" id="GO:0140359">
    <property type="term" value="F:ABC-type transporter activity"/>
    <property type="evidence" value="ECO:0007669"/>
    <property type="project" value="InterPro"/>
</dbReference>
<evidence type="ECO:0000256" key="4">
    <source>
        <dbReference type="ARBA" id="ARBA00023136"/>
    </source>
</evidence>
<evidence type="ECO:0000313" key="8">
    <source>
        <dbReference type="Proteomes" id="UP000001572"/>
    </source>
</evidence>
<accession>A6TX20</accession>
<name>A6TX20_ALKMQ</name>
<protein>
    <submittedName>
        <fullName evidence="7">ABC-2 type transporter</fullName>
    </submittedName>
</protein>
<reference evidence="8" key="1">
    <citation type="journal article" date="2016" name="Genome Announc.">
        <title>Complete genome sequence of Alkaliphilus metalliredigens strain QYMF, an alkaliphilic and metal-reducing bacterium isolated from borax-contaminated leachate ponds.</title>
        <authorList>
            <person name="Hwang C."/>
            <person name="Copeland A."/>
            <person name="Lucas S."/>
            <person name="Lapidus A."/>
            <person name="Barry K."/>
            <person name="Detter J.C."/>
            <person name="Glavina Del Rio T."/>
            <person name="Hammon N."/>
            <person name="Israni S."/>
            <person name="Dalin E."/>
            <person name="Tice H."/>
            <person name="Pitluck S."/>
            <person name="Chertkov O."/>
            <person name="Brettin T."/>
            <person name="Bruce D."/>
            <person name="Han C."/>
            <person name="Schmutz J."/>
            <person name="Larimer F."/>
            <person name="Land M.L."/>
            <person name="Hauser L."/>
            <person name="Kyrpides N."/>
            <person name="Mikhailova N."/>
            <person name="Ye Q."/>
            <person name="Zhou J."/>
            <person name="Richardson P."/>
            <person name="Fields M.W."/>
        </authorList>
    </citation>
    <scope>NUCLEOTIDE SEQUENCE [LARGE SCALE GENOMIC DNA]</scope>
    <source>
        <strain evidence="8">QYMF</strain>
    </source>
</reference>
<keyword evidence="4 5" id="KW-0472">Membrane</keyword>
<feature type="transmembrane region" description="Helical" evidence="5">
    <location>
        <begin position="256"/>
        <end position="273"/>
    </location>
</feature>
<feature type="transmembrane region" description="Helical" evidence="5">
    <location>
        <begin position="143"/>
        <end position="168"/>
    </location>
</feature>
<sequence length="331" mass="36433">MKRILSIFKRDMKSSSREFLLFYLMIAPILIAIGLRFFIPSVNMISYQFALDNQIEQGVVETFKEYGSVALLEGREAIEDRVGRVDEVIGVTQDQQGHFIIVLEGNEGEGAQSIAQQIIHRASGDSGAYEVQFSDIGSGKSAFTIYGATSVILIAIMLSGMVIGLNIIEEKEAGTIAALSTTPMKNLEFIIGKSFIGMILPIIETFIILWILNVTEVNFAMITLMVIVSSFVSIILGFLIGVLSNNQIAGIANMKFLFLIASASFLGVVLLPIKQQVFLYWSPVYWTVLGLSNVITHSASWGELGQFSAWIIGLTLIIFGIFRKKIKRGLA</sequence>
<feature type="transmembrane region" description="Helical" evidence="5">
    <location>
        <begin position="218"/>
        <end position="244"/>
    </location>
</feature>
<dbReference type="OrthoDB" id="2162283at2"/>
<comment type="subcellular location">
    <subcellularLocation>
        <location evidence="1">Membrane</location>
        <topology evidence="1">Multi-pass membrane protein</topology>
    </subcellularLocation>
</comment>
<evidence type="ECO:0000313" key="7">
    <source>
        <dbReference type="EMBL" id="ABR50738.1"/>
    </source>
</evidence>
<organism evidence="7 8">
    <name type="scientific">Alkaliphilus metalliredigens (strain QYMF)</name>
    <dbReference type="NCBI Taxonomy" id="293826"/>
    <lineage>
        <taxon>Bacteria</taxon>
        <taxon>Bacillati</taxon>
        <taxon>Bacillota</taxon>
        <taxon>Clostridia</taxon>
        <taxon>Peptostreptococcales</taxon>
        <taxon>Natronincolaceae</taxon>
        <taxon>Alkaliphilus</taxon>
    </lineage>
</organism>
<keyword evidence="3 5" id="KW-1133">Transmembrane helix</keyword>
<dbReference type="KEGG" id="amt:Amet_4668"/>
<evidence type="ECO:0000256" key="2">
    <source>
        <dbReference type="ARBA" id="ARBA00022692"/>
    </source>
</evidence>
<dbReference type="STRING" id="293826.Amet_4668"/>
<dbReference type="eggNOG" id="COG1511">
    <property type="taxonomic scope" value="Bacteria"/>
</dbReference>
<proteinExistence type="predicted"/>